<name>A0A5N1JCH8_9BACT</name>
<evidence type="ECO:0000256" key="1">
    <source>
        <dbReference type="SAM" id="SignalP"/>
    </source>
</evidence>
<feature type="signal peptide" evidence="1">
    <location>
        <begin position="1"/>
        <end position="22"/>
    </location>
</feature>
<dbReference type="InterPro" id="IPR008969">
    <property type="entry name" value="CarboxyPept-like_regulatory"/>
</dbReference>
<keyword evidence="1" id="KW-0732">Signal</keyword>
<keyword evidence="2" id="KW-0645">Protease</keyword>
<dbReference type="RefSeq" id="WP_150880262.1">
    <property type="nucleotide sequence ID" value="NZ_VTWS01000006.1"/>
</dbReference>
<keyword evidence="3" id="KW-1185">Reference proteome</keyword>
<accession>A0A5N1JCH8</accession>
<sequence>MKSTLYSLLAAALIGLSSCSHSTPEPDIETDVPSNPQEGVVSGRVVDSQGKPVANATIVASSTDYHNRTSTGYTDAKGNYRFVVPTGIAAGSYTVTGSFITQYQGRKYTLALYNPDTRVFSAYDGAVRNFVFRLTGKRNIDDDAAASPLGGTMEVRPDFNTTIRENIEVTLEPDGPLVDGSTGKKIVARLSDRSDSIEDVPVGKYKITARDVVTGQKLGVSIADSFKPYAPSVTGLFVDDRFEGSTLFRLDINISTL</sequence>
<proteinExistence type="predicted"/>
<evidence type="ECO:0000313" key="3">
    <source>
        <dbReference type="Proteomes" id="UP000326344"/>
    </source>
</evidence>
<dbReference type="PROSITE" id="PS51257">
    <property type="entry name" value="PROKAR_LIPOPROTEIN"/>
    <property type="match status" value="1"/>
</dbReference>
<keyword evidence="2" id="KW-0378">Hydrolase</keyword>
<comment type="caution">
    <text evidence="2">The sequence shown here is derived from an EMBL/GenBank/DDBJ whole genome shotgun (WGS) entry which is preliminary data.</text>
</comment>
<gene>
    <name evidence="2" type="ORF">F0P93_24015</name>
</gene>
<protein>
    <submittedName>
        <fullName evidence="2">Carboxypeptidase regulatory-like domain-containing protein</fullName>
    </submittedName>
</protein>
<dbReference type="Pfam" id="PF13620">
    <property type="entry name" value="CarboxypepD_reg"/>
    <property type="match status" value="1"/>
</dbReference>
<dbReference type="SUPFAM" id="SSF49464">
    <property type="entry name" value="Carboxypeptidase regulatory domain-like"/>
    <property type="match status" value="1"/>
</dbReference>
<keyword evidence="2" id="KW-0121">Carboxypeptidase</keyword>
<dbReference type="Proteomes" id="UP000326344">
    <property type="component" value="Unassembled WGS sequence"/>
</dbReference>
<feature type="chain" id="PRO_5024888036" evidence="1">
    <location>
        <begin position="23"/>
        <end position="257"/>
    </location>
</feature>
<dbReference type="Gene3D" id="2.60.40.1120">
    <property type="entry name" value="Carboxypeptidase-like, regulatory domain"/>
    <property type="match status" value="1"/>
</dbReference>
<dbReference type="GO" id="GO:0004180">
    <property type="term" value="F:carboxypeptidase activity"/>
    <property type="evidence" value="ECO:0007669"/>
    <property type="project" value="UniProtKB-KW"/>
</dbReference>
<dbReference type="AlphaFoldDB" id="A0A5N1JCH8"/>
<reference evidence="2 3" key="1">
    <citation type="submission" date="2019-09" db="EMBL/GenBank/DDBJ databases">
        <title>Genome Sequence of Larkinella sp MA1.</title>
        <authorList>
            <person name="Srinivasan S."/>
        </authorList>
    </citation>
    <scope>NUCLEOTIDE SEQUENCE [LARGE SCALE GENOMIC DNA]</scope>
    <source>
        <strain evidence="2 3">MA1</strain>
    </source>
</reference>
<organism evidence="2 3">
    <name type="scientific">Larkinella humicola</name>
    <dbReference type="NCBI Taxonomy" id="2607654"/>
    <lineage>
        <taxon>Bacteria</taxon>
        <taxon>Pseudomonadati</taxon>
        <taxon>Bacteroidota</taxon>
        <taxon>Cytophagia</taxon>
        <taxon>Cytophagales</taxon>
        <taxon>Spirosomataceae</taxon>
        <taxon>Larkinella</taxon>
    </lineage>
</organism>
<dbReference type="EMBL" id="VTWS01000006">
    <property type="protein sequence ID" value="KAA9349453.1"/>
    <property type="molecule type" value="Genomic_DNA"/>
</dbReference>
<evidence type="ECO:0000313" key="2">
    <source>
        <dbReference type="EMBL" id="KAA9349453.1"/>
    </source>
</evidence>